<evidence type="ECO:0000313" key="8">
    <source>
        <dbReference type="Proteomes" id="UP000288351"/>
    </source>
</evidence>
<organism evidence="7 8">
    <name type="scientific">Streptomyces noursei</name>
    <name type="common">Streptomyces albulus</name>
    <dbReference type="NCBI Taxonomy" id="1971"/>
    <lineage>
        <taxon>Bacteria</taxon>
        <taxon>Bacillati</taxon>
        <taxon>Actinomycetota</taxon>
        <taxon>Actinomycetes</taxon>
        <taxon>Kitasatosporales</taxon>
        <taxon>Streptomycetaceae</taxon>
        <taxon>Streptomyces</taxon>
    </lineage>
</organism>
<name>A0A401QWN6_STRNR</name>
<dbReference type="Proteomes" id="UP000288351">
    <property type="component" value="Unassembled WGS sequence"/>
</dbReference>
<evidence type="ECO:0000256" key="3">
    <source>
        <dbReference type="ARBA" id="ARBA00023125"/>
    </source>
</evidence>
<dbReference type="SUPFAM" id="SSF46689">
    <property type="entry name" value="Homeodomain-like"/>
    <property type="match status" value="1"/>
</dbReference>
<keyword evidence="2" id="KW-0805">Transcription regulation</keyword>
<dbReference type="Gene3D" id="1.10.357.10">
    <property type="entry name" value="Tetracycline Repressor, domain 2"/>
    <property type="match status" value="1"/>
</dbReference>
<keyword evidence="4" id="KW-0804">Transcription</keyword>
<protein>
    <submittedName>
        <fullName evidence="7">TetR family transcriptional regulator</fullName>
    </submittedName>
</protein>
<dbReference type="PROSITE" id="PS50977">
    <property type="entry name" value="HTH_TETR_2"/>
    <property type="match status" value="1"/>
</dbReference>
<dbReference type="AlphaFoldDB" id="A0A401QWN6"/>
<dbReference type="GO" id="GO:0003700">
    <property type="term" value="F:DNA-binding transcription factor activity"/>
    <property type="evidence" value="ECO:0007669"/>
    <property type="project" value="TreeGrafter"/>
</dbReference>
<dbReference type="Pfam" id="PF00440">
    <property type="entry name" value="TetR_N"/>
    <property type="match status" value="1"/>
</dbReference>
<dbReference type="InterPro" id="IPR009057">
    <property type="entry name" value="Homeodomain-like_sf"/>
</dbReference>
<dbReference type="Pfam" id="PF13977">
    <property type="entry name" value="TetR_C_6"/>
    <property type="match status" value="1"/>
</dbReference>
<keyword evidence="3 5" id="KW-0238">DNA-binding</keyword>
<dbReference type="InterPro" id="IPR001647">
    <property type="entry name" value="HTH_TetR"/>
</dbReference>
<dbReference type="EMBL" id="BHXC01000006">
    <property type="protein sequence ID" value="GCB89780.1"/>
    <property type="molecule type" value="Genomic_DNA"/>
</dbReference>
<dbReference type="GO" id="GO:0000976">
    <property type="term" value="F:transcription cis-regulatory region binding"/>
    <property type="evidence" value="ECO:0007669"/>
    <property type="project" value="TreeGrafter"/>
</dbReference>
<accession>A0A401QWN6</accession>
<keyword evidence="1" id="KW-0678">Repressor</keyword>
<proteinExistence type="predicted"/>
<gene>
    <name evidence="7" type="ORF">SALB_02469</name>
</gene>
<dbReference type="InterPro" id="IPR039538">
    <property type="entry name" value="BetI_C"/>
</dbReference>
<dbReference type="PANTHER" id="PTHR30055">
    <property type="entry name" value="HTH-TYPE TRANSCRIPTIONAL REGULATOR RUTR"/>
    <property type="match status" value="1"/>
</dbReference>
<dbReference type="PRINTS" id="PR00455">
    <property type="entry name" value="HTHTETR"/>
</dbReference>
<evidence type="ECO:0000259" key="6">
    <source>
        <dbReference type="PROSITE" id="PS50977"/>
    </source>
</evidence>
<evidence type="ECO:0000256" key="1">
    <source>
        <dbReference type="ARBA" id="ARBA00022491"/>
    </source>
</evidence>
<evidence type="ECO:0000313" key="7">
    <source>
        <dbReference type="EMBL" id="GCB89780.1"/>
    </source>
</evidence>
<dbReference type="RefSeq" id="WP_016574441.1">
    <property type="nucleotide sequence ID" value="NZ_BHXC01000006.1"/>
</dbReference>
<feature type="domain" description="HTH tetR-type" evidence="6">
    <location>
        <begin position="10"/>
        <end position="70"/>
    </location>
</feature>
<evidence type="ECO:0000256" key="5">
    <source>
        <dbReference type="PROSITE-ProRule" id="PRU00335"/>
    </source>
</evidence>
<evidence type="ECO:0000256" key="2">
    <source>
        <dbReference type="ARBA" id="ARBA00023015"/>
    </source>
</evidence>
<reference evidence="7 8" key="1">
    <citation type="journal article" date="2019" name="Microbiol. Resour. Announc.">
        <title>Draft Genome Sequence of the Most Traditional epsilon-Poly-l-Lysine Producer, Streptomyces albulus NBRC14147.</title>
        <authorList>
            <person name="Yamanaka K."/>
            <person name="Hamano Y."/>
        </authorList>
    </citation>
    <scope>NUCLEOTIDE SEQUENCE [LARGE SCALE GENOMIC DNA]</scope>
    <source>
        <strain evidence="7 8">NBRC 14147</strain>
    </source>
</reference>
<dbReference type="InterPro" id="IPR036271">
    <property type="entry name" value="Tet_transcr_reg_TetR-rel_C_sf"/>
</dbReference>
<feature type="DNA-binding region" description="H-T-H motif" evidence="5">
    <location>
        <begin position="33"/>
        <end position="52"/>
    </location>
</feature>
<comment type="caution">
    <text evidence="7">The sequence shown here is derived from an EMBL/GenBank/DDBJ whole genome shotgun (WGS) entry which is preliminary data.</text>
</comment>
<sequence>MRKVDPAKHRARRQYILHAAAQLFAAKGFERTTTAEICKAAGMSSGNLFHYFPNKRALFHALFEDDGADDGESKAERLARAQASDDPWVALLDVVELLTADAMNPVAPALVMEAVVQAHRDPELDALLGRDNAQEHTAVATLLAKAAAAGQIDPALDPHDAAAWVLALIASLYTSAATDPVFRPAEQLPVLRLILQRFLQAPPLDAHPPRA</sequence>
<dbReference type="PANTHER" id="PTHR30055:SF226">
    <property type="entry name" value="HTH-TYPE TRANSCRIPTIONAL REGULATOR PKSA"/>
    <property type="match status" value="1"/>
</dbReference>
<dbReference type="InterPro" id="IPR050109">
    <property type="entry name" value="HTH-type_TetR-like_transc_reg"/>
</dbReference>
<evidence type="ECO:0000256" key="4">
    <source>
        <dbReference type="ARBA" id="ARBA00023163"/>
    </source>
</evidence>
<dbReference type="SUPFAM" id="SSF48498">
    <property type="entry name" value="Tetracyclin repressor-like, C-terminal domain"/>
    <property type="match status" value="1"/>
</dbReference>